<comment type="subcellular location">
    <subcellularLocation>
        <location evidence="1">Endoplasmic reticulum membrane</location>
    </subcellularLocation>
</comment>
<feature type="compositionally biased region" description="Basic and acidic residues" evidence="11">
    <location>
        <begin position="461"/>
        <end position="478"/>
    </location>
</feature>
<dbReference type="CDD" id="cd04052">
    <property type="entry name" value="C2B_Tricalbin-like"/>
    <property type="match status" value="1"/>
</dbReference>
<keyword evidence="9" id="KW-0446">Lipid-binding</keyword>
<accession>S3DGM4</accession>
<evidence type="ECO:0000256" key="11">
    <source>
        <dbReference type="SAM" id="MobiDB-lite"/>
    </source>
</evidence>
<evidence type="ECO:0000256" key="3">
    <source>
        <dbReference type="ARBA" id="ARBA00022553"/>
    </source>
</evidence>
<keyword evidence="8" id="KW-0445">Lipid transport</keyword>
<feature type="compositionally biased region" description="Basic and acidic residues" evidence="11">
    <location>
        <begin position="1187"/>
        <end position="1196"/>
    </location>
</feature>
<dbReference type="InterPro" id="IPR000008">
    <property type="entry name" value="C2_dom"/>
</dbReference>
<feature type="transmembrane region" description="Helical" evidence="12">
    <location>
        <begin position="251"/>
        <end position="274"/>
    </location>
</feature>
<feature type="compositionally biased region" description="Acidic residues" evidence="11">
    <location>
        <begin position="874"/>
        <end position="883"/>
    </location>
</feature>
<feature type="region of interest" description="Disordered" evidence="11">
    <location>
        <begin position="418"/>
        <end position="478"/>
    </location>
</feature>
<dbReference type="InterPro" id="IPR035892">
    <property type="entry name" value="C2_domain_sf"/>
</dbReference>
<evidence type="ECO:0000256" key="5">
    <source>
        <dbReference type="ARBA" id="ARBA00022737"/>
    </source>
</evidence>
<dbReference type="EMBL" id="KE145363">
    <property type="protein sequence ID" value="EPE31186.1"/>
    <property type="molecule type" value="Genomic_DNA"/>
</dbReference>
<feature type="transmembrane region" description="Helical" evidence="12">
    <location>
        <begin position="295"/>
        <end position="317"/>
    </location>
</feature>
<dbReference type="OMA" id="WAKFGKV"/>
<dbReference type="CDD" id="cd04041">
    <property type="entry name" value="C2A_fungal"/>
    <property type="match status" value="1"/>
</dbReference>
<evidence type="ECO:0000313" key="15">
    <source>
        <dbReference type="EMBL" id="EPE31186.1"/>
    </source>
</evidence>
<dbReference type="GeneID" id="19463208"/>
<feature type="compositionally biased region" description="Basic and acidic residues" evidence="11">
    <location>
        <begin position="159"/>
        <end position="168"/>
    </location>
</feature>
<dbReference type="GO" id="GO:0005789">
    <property type="term" value="C:endoplasmic reticulum membrane"/>
    <property type="evidence" value="ECO:0007669"/>
    <property type="project" value="UniProtKB-SubCell"/>
</dbReference>
<evidence type="ECO:0000256" key="1">
    <source>
        <dbReference type="ARBA" id="ARBA00004586"/>
    </source>
</evidence>
<dbReference type="GO" id="GO:0061817">
    <property type="term" value="P:endoplasmic reticulum-plasma membrane tethering"/>
    <property type="evidence" value="ECO:0007669"/>
    <property type="project" value="InterPro"/>
</dbReference>
<feature type="compositionally biased region" description="Low complexity" evidence="11">
    <location>
        <begin position="1171"/>
        <end position="1184"/>
    </location>
</feature>
<evidence type="ECO:0000256" key="9">
    <source>
        <dbReference type="ARBA" id="ARBA00023121"/>
    </source>
</evidence>
<proteinExistence type="predicted"/>
<feature type="compositionally biased region" description="Polar residues" evidence="11">
    <location>
        <begin position="201"/>
        <end position="212"/>
    </location>
</feature>
<feature type="region of interest" description="Disordered" evidence="11">
    <location>
        <begin position="1168"/>
        <end position="1222"/>
    </location>
</feature>
<evidence type="ECO:0000259" key="13">
    <source>
        <dbReference type="PROSITE" id="PS50004"/>
    </source>
</evidence>
<dbReference type="GO" id="GO:0008289">
    <property type="term" value="F:lipid binding"/>
    <property type="evidence" value="ECO:0007669"/>
    <property type="project" value="UniProtKB-KW"/>
</dbReference>
<keyword evidence="16" id="KW-1185">Reference proteome</keyword>
<reference evidence="15 16" key="1">
    <citation type="journal article" date="2013" name="BMC Genomics">
        <title>Genomics-driven discovery of the pneumocandin biosynthetic gene cluster in the fungus Glarea lozoyensis.</title>
        <authorList>
            <person name="Chen L."/>
            <person name="Yue Q."/>
            <person name="Zhang X."/>
            <person name="Xiang M."/>
            <person name="Wang C."/>
            <person name="Li S."/>
            <person name="Che Y."/>
            <person name="Ortiz-Lopez F.J."/>
            <person name="Bills G.F."/>
            <person name="Liu X."/>
            <person name="An Z."/>
        </authorList>
    </citation>
    <scope>NUCLEOTIDE SEQUENCE [LARGE SCALE GENOMIC DNA]</scope>
    <source>
        <strain evidence="16">ATCC 20868 / MF5171</strain>
    </source>
</reference>
<dbReference type="SMART" id="SM00239">
    <property type="entry name" value="C2"/>
    <property type="match status" value="2"/>
</dbReference>
<dbReference type="KEGG" id="glz:GLAREA_04153"/>
<dbReference type="InterPro" id="IPR037767">
    <property type="entry name" value="C2A_Mug190-like"/>
</dbReference>
<feature type="region of interest" description="Disordered" evidence="11">
    <location>
        <begin position="862"/>
        <end position="885"/>
    </location>
</feature>
<dbReference type="SUPFAM" id="SSF49562">
    <property type="entry name" value="C2 domain (Calcium/lipid-binding domain, CaLB)"/>
    <property type="match status" value="2"/>
</dbReference>
<dbReference type="PANTHER" id="PTHR47348:SF2">
    <property type="entry name" value="MEIOTICALLY UP-REGULATED 190 PROTEIN"/>
    <property type="match status" value="1"/>
</dbReference>
<dbReference type="CDD" id="cd21676">
    <property type="entry name" value="SMP_Mug190"/>
    <property type="match status" value="1"/>
</dbReference>
<dbReference type="Pfam" id="PF00168">
    <property type="entry name" value="C2"/>
    <property type="match status" value="2"/>
</dbReference>
<protein>
    <submittedName>
        <fullName evidence="15">C2 (Calcium/lipid-binding, CaLB)</fullName>
    </submittedName>
</protein>
<keyword evidence="2" id="KW-0813">Transport</keyword>
<dbReference type="PANTHER" id="PTHR47348">
    <property type="entry name" value="MEIOTICALLY UP-REGULATED GENE 190 PROTEIN"/>
    <property type="match status" value="1"/>
</dbReference>
<feature type="region of interest" description="Disordered" evidence="11">
    <location>
        <begin position="777"/>
        <end position="820"/>
    </location>
</feature>
<evidence type="ECO:0000256" key="8">
    <source>
        <dbReference type="ARBA" id="ARBA00023055"/>
    </source>
</evidence>
<dbReference type="PROSITE" id="PS50004">
    <property type="entry name" value="C2"/>
    <property type="match status" value="2"/>
</dbReference>
<dbReference type="RefSeq" id="XP_008082597.1">
    <property type="nucleotide sequence ID" value="XM_008084406.1"/>
</dbReference>
<name>S3DGM4_GLAL2</name>
<feature type="domain" description="SMP-LTD" evidence="14">
    <location>
        <begin position="347"/>
        <end position="616"/>
    </location>
</feature>
<feature type="region of interest" description="Disordered" evidence="11">
    <location>
        <begin position="1"/>
        <end position="217"/>
    </location>
</feature>
<dbReference type="eggNOG" id="KOG1012">
    <property type="taxonomic scope" value="Eukaryota"/>
</dbReference>
<evidence type="ECO:0000259" key="14">
    <source>
        <dbReference type="PROSITE" id="PS51847"/>
    </source>
</evidence>
<feature type="compositionally biased region" description="Basic and acidic residues" evidence="11">
    <location>
        <begin position="88"/>
        <end position="102"/>
    </location>
</feature>
<dbReference type="Gene3D" id="2.60.40.150">
    <property type="entry name" value="C2 domain"/>
    <property type="match status" value="2"/>
</dbReference>
<dbReference type="Proteomes" id="UP000016922">
    <property type="component" value="Unassembled WGS sequence"/>
</dbReference>
<keyword evidence="3" id="KW-0597">Phosphoprotein</keyword>
<gene>
    <name evidence="15" type="ORF">GLAREA_04153</name>
</gene>
<feature type="compositionally biased region" description="Basic and acidic residues" evidence="11">
    <location>
        <begin position="1206"/>
        <end position="1216"/>
    </location>
</feature>
<sequence length="1305" mass="146375">MSSNDFEREAARKDYRPPHSRNHPIPTIQKYREHREELKGDSQRAEDAQHTEEDDSKTKRAFNAVKSIVKNEDQGDAEGNPYPTQNLNEKHQDNGISGEHDSGIPSVPNVDGNDDSGPNSNGKSGKGKDKKDGSGQSATEKTAGTMDPKQKRKNMKHNKRDDGGREVTDPVTHLPLVIRDSTDKDLRRAPENEPEQKIKKSTTGMSSNSKTPSHLDREKDEIQNGYDGMQKTFPPPNFDDLKAELMRQYQLTITIGLAVISVLSAVVLVLLVFLTRGLGGDHHKSGLSKTTMAGIGTFIAIAVGSVAVVIFGLQGWLSNKVETLWEDEVWDSARVEEREGQKDSSRLPESVAWMNSLLASVWPLVNPDLFASVVDMLEDVMQASLPKIIRMVSVDDLGQGSESIRILGIRWLPTGAADQSVDEDGNLKPASDGKPNDRAAPGEGQLEDDEDDKIEDELNDDPEKKKAREKKKAEEQEEIAMREGMEAEQGDFVNMELAFAYRARSSGKSIKSKAKNAHLYLKFYLPGGIFVPVWVELRGLIGTMRLRLQLTPDPPFFSLCTLTFVGQPKADLSCVPLSKHLPNVMDVPLISSFVQTSIDAALADYVAPKSLTLDLKDMLVGDDFKKDTVARGVIVILIKQAKDFKEGDGGIGPMKGSSDSYVTCSWGKFGKTVSSTRVIEDDQSSIWDEWAYMLVTPEELNAEEKLRLQLWDSDKYTADDDLGRVEVDLKELMHSSKTKNTMCDREDRFMGEEPGEKMPGTLHWSVGYYEKTRITEKQISQQKEDDNIKSREDLKSHVSENSERKLREAKEHDESKEINQQKAQDYRELENAMICSSPPDPNYPSGVLSIQIHNITGLEVESLQKRDEEGMEQKEDDEEESEELPSSYCTIILNHAKLYKTRTKPKNAKPFFNAGTERFVRDWRTAEVMLTVRDSRERELDPLLGIIYLPLGKVFEKRSQIMDTFPLVGGVGFGRARLSLVFRSLELKLPRELLGWDYGTLEISSPVKSKGTLPHGLAEHRIKIRSNLGRAKLSAQNGEWHPKRNKKSAYLAVRNRYAMPLVIEFRKSSIGPDSTPAFAVFWLKDLPDEEEQTVTLKVWTGGKDNIKTATTRSRYYGLEENEQPLGEIEMTIRFWRGLSGYHKSFAQKGRNADMKNVMEALDTVNDEIHGSISDSSSDSDSSDSASDDSKSDHEASTRQQILQPHKHSDTETDSHTKNPVKKLKNMTTDLVKGDNDASDGERGVMGQVRDYGSHHRQLHRKHRGVMQWRAARTGAWAVDKVRRVKGDVKGVFEHGGKEPSLETEI</sequence>
<dbReference type="InterPro" id="IPR031468">
    <property type="entry name" value="SMP_LBD"/>
</dbReference>
<feature type="compositionally biased region" description="Basic and acidic residues" evidence="11">
    <location>
        <begin position="1"/>
        <end position="17"/>
    </location>
</feature>
<feature type="domain" description="C2" evidence="13">
    <location>
        <begin position="614"/>
        <end position="742"/>
    </location>
</feature>
<dbReference type="Pfam" id="PF25331">
    <property type="entry name" value="C2_Mug190_3rd"/>
    <property type="match status" value="1"/>
</dbReference>
<dbReference type="Pfam" id="PF25669">
    <property type="entry name" value="SMP_MUG190-like"/>
    <property type="match status" value="2"/>
</dbReference>
<feature type="compositionally biased region" description="Basic and acidic residues" evidence="11">
    <location>
        <begin position="862"/>
        <end position="873"/>
    </location>
</feature>
<keyword evidence="5" id="KW-0677">Repeat</keyword>
<evidence type="ECO:0000256" key="2">
    <source>
        <dbReference type="ARBA" id="ARBA00022448"/>
    </source>
</evidence>
<evidence type="ECO:0000313" key="16">
    <source>
        <dbReference type="Proteomes" id="UP000016922"/>
    </source>
</evidence>
<keyword evidence="6" id="KW-0256">Endoplasmic reticulum</keyword>
<feature type="compositionally biased region" description="Acidic residues" evidence="11">
    <location>
        <begin position="445"/>
        <end position="460"/>
    </location>
</feature>
<feature type="compositionally biased region" description="Basic and acidic residues" evidence="11">
    <location>
        <begin position="180"/>
        <end position="198"/>
    </location>
</feature>
<evidence type="ECO:0000256" key="7">
    <source>
        <dbReference type="ARBA" id="ARBA00022989"/>
    </source>
</evidence>
<organism evidence="15 16">
    <name type="scientific">Glarea lozoyensis (strain ATCC 20868 / MF5171)</name>
    <dbReference type="NCBI Taxonomy" id="1116229"/>
    <lineage>
        <taxon>Eukaryota</taxon>
        <taxon>Fungi</taxon>
        <taxon>Dikarya</taxon>
        <taxon>Ascomycota</taxon>
        <taxon>Pezizomycotina</taxon>
        <taxon>Leotiomycetes</taxon>
        <taxon>Helotiales</taxon>
        <taxon>Helotiaceae</taxon>
        <taxon>Glarea</taxon>
    </lineage>
</organism>
<dbReference type="InterPro" id="IPR037765">
    <property type="entry name" value="C2B_Tricalbin"/>
</dbReference>
<evidence type="ECO:0000256" key="6">
    <source>
        <dbReference type="ARBA" id="ARBA00022824"/>
    </source>
</evidence>
<evidence type="ECO:0000256" key="10">
    <source>
        <dbReference type="ARBA" id="ARBA00023136"/>
    </source>
</evidence>
<feature type="compositionally biased region" description="Basic and acidic residues" evidence="11">
    <location>
        <begin position="30"/>
        <end position="51"/>
    </location>
</feature>
<keyword evidence="4 12" id="KW-0812">Transmembrane</keyword>
<dbReference type="HOGENOM" id="CLU_002125_3_0_1"/>
<feature type="domain" description="C2" evidence="13">
    <location>
        <begin position="828"/>
        <end position="965"/>
    </location>
</feature>
<dbReference type="PROSITE" id="PS51847">
    <property type="entry name" value="SMP"/>
    <property type="match status" value="1"/>
</dbReference>
<evidence type="ECO:0000256" key="4">
    <source>
        <dbReference type="ARBA" id="ARBA00022692"/>
    </source>
</evidence>
<dbReference type="GO" id="GO:0006869">
    <property type="term" value="P:lipid transport"/>
    <property type="evidence" value="ECO:0007669"/>
    <property type="project" value="UniProtKB-KW"/>
</dbReference>
<keyword evidence="7 12" id="KW-1133">Transmembrane helix</keyword>
<evidence type="ECO:0000256" key="12">
    <source>
        <dbReference type="SAM" id="Phobius"/>
    </source>
</evidence>
<dbReference type="OrthoDB" id="419768at2759"/>
<dbReference type="InterPro" id="IPR057349">
    <property type="entry name" value="C2_Mug190_3rd"/>
</dbReference>
<keyword evidence="10 12" id="KW-0472">Membrane</keyword>